<feature type="active site" evidence="2">
    <location>
        <position position="13"/>
    </location>
</feature>
<feature type="binding site" evidence="2">
    <location>
        <position position="64"/>
    </location>
    <ligand>
        <name>substrate</name>
    </ligand>
</feature>
<feature type="active site" description="Proton acceptor" evidence="2">
    <location>
        <position position="61"/>
    </location>
</feature>
<dbReference type="AlphaFoldDB" id="A0A2W4ZL12"/>
<dbReference type="HAMAP" id="MF_01139">
    <property type="entry name" value="ISPT"/>
    <property type="match status" value="1"/>
</dbReference>
<gene>
    <name evidence="3" type="ORF">DI626_10900</name>
</gene>
<comment type="function">
    <text evidence="2">Catalyzes the condensation of isopentenyl diphosphate (IPP) with allylic pyrophosphates generating different type of terpenoids.</text>
</comment>
<evidence type="ECO:0000313" key="3">
    <source>
        <dbReference type="EMBL" id="PZO81392.1"/>
    </source>
</evidence>
<dbReference type="Pfam" id="PF01255">
    <property type="entry name" value="Prenyltransf"/>
    <property type="match status" value="1"/>
</dbReference>
<comment type="subunit">
    <text evidence="2">Homodimer.</text>
</comment>
<dbReference type="GO" id="GO:0008834">
    <property type="term" value="F:ditrans,polycis-undecaprenyl-diphosphate synthase [(2E,6E)-farnesyl-diphosphate specific] activity"/>
    <property type="evidence" value="ECO:0007669"/>
    <property type="project" value="TreeGrafter"/>
</dbReference>
<comment type="similarity">
    <text evidence="2">Belongs to the UPP synthase family.</text>
</comment>
<feature type="binding site" evidence="2">
    <location>
        <position position="62"/>
    </location>
    <ligand>
        <name>substrate</name>
    </ligand>
</feature>
<dbReference type="Proteomes" id="UP000249557">
    <property type="component" value="Unassembled WGS sequence"/>
</dbReference>
<dbReference type="NCBIfam" id="NF011405">
    <property type="entry name" value="PRK14830.1"/>
    <property type="match status" value="1"/>
</dbReference>
<keyword evidence="1 2" id="KW-0808">Transferase</keyword>
<protein>
    <recommendedName>
        <fullName evidence="2">Isoprenyl transferase</fullName>
        <ecNumber evidence="2">2.5.1.-</ecNumber>
    </recommendedName>
</protein>
<dbReference type="PANTHER" id="PTHR10291">
    <property type="entry name" value="DEHYDRODOLICHYL DIPHOSPHATE SYNTHASE FAMILY MEMBER"/>
    <property type="match status" value="1"/>
</dbReference>
<dbReference type="CDD" id="cd00475">
    <property type="entry name" value="Cis_IPPS"/>
    <property type="match status" value="1"/>
</dbReference>
<evidence type="ECO:0000313" key="4">
    <source>
        <dbReference type="Proteomes" id="UP000249557"/>
    </source>
</evidence>
<organism evidence="3 4">
    <name type="scientific">Micavibrio aeruginosavorus</name>
    <dbReference type="NCBI Taxonomy" id="349221"/>
    <lineage>
        <taxon>Bacteria</taxon>
        <taxon>Pseudomonadati</taxon>
        <taxon>Bdellovibrionota</taxon>
        <taxon>Bdellovibrionia</taxon>
        <taxon>Bdellovibrionales</taxon>
        <taxon>Pseudobdellovibrionaceae</taxon>
        <taxon>Micavibrio</taxon>
    </lineage>
</organism>
<keyword evidence="2" id="KW-0479">Metal-binding</keyword>
<feature type="binding site" evidence="2">
    <location>
        <begin position="58"/>
        <end position="60"/>
    </location>
    <ligand>
        <name>substrate</name>
    </ligand>
</feature>
<dbReference type="EMBL" id="QFNK01000307">
    <property type="protein sequence ID" value="PZO81392.1"/>
    <property type="molecule type" value="Genomic_DNA"/>
</dbReference>
<dbReference type="InterPro" id="IPR001441">
    <property type="entry name" value="UPP_synth-like"/>
</dbReference>
<dbReference type="FunFam" id="3.40.1180.10:FF:000001">
    <property type="entry name" value="(2E,6E)-farnesyl-diphosphate-specific ditrans,polycis-undecaprenyl-diphosphate synthase"/>
    <property type="match status" value="1"/>
</dbReference>
<dbReference type="GO" id="GO:0000287">
    <property type="term" value="F:magnesium ion binding"/>
    <property type="evidence" value="ECO:0007669"/>
    <property type="project" value="UniProtKB-UniRule"/>
</dbReference>
<proteinExistence type="inferred from homology"/>
<keyword evidence="2" id="KW-0460">Magnesium</keyword>
<comment type="caution">
    <text evidence="3">The sequence shown here is derived from an EMBL/GenBank/DDBJ whole genome shotgun (WGS) entry which is preliminary data.</text>
</comment>
<sequence length="241" mass="27132">MMKQPRHIAIIMDGNGRWANQRGLPRTAGHHQGVEACKRVVRAAGELGVEYLTLFGFSSENWSRPAEEVKELMRLLRIFLRAETADLHRNNVRLQVIGSRKELADDIVELIENTEKLTRENTGLNLVIALNYGGRNEILHAAANYARFVAEKGLTACLETAEEYFADGLMTAGIPDPDILIRTSGEQRISNFLLWQCAYTEFMYTTVLWPDFGKTDLENAIADFQKRERRYGGVVGNGDAS</sequence>
<feature type="binding site" evidence="2">
    <location>
        <position position="201"/>
    </location>
    <ligand>
        <name>Mg(2+)</name>
        <dbReference type="ChEBI" id="CHEBI:18420"/>
    </ligand>
</feature>
<evidence type="ECO:0000256" key="2">
    <source>
        <dbReference type="HAMAP-Rule" id="MF_01139"/>
    </source>
</evidence>
<dbReference type="Gene3D" id="3.40.1180.10">
    <property type="entry name" value="Decaprenyl diphosphate synthase-like"/>
    <property type="match status" value="1"/>
</dbReference>
<dbReference type="NCBIfam" id="TIGR00055">
    <property type="entry name" value="uppS"/>
    <property type="match status" value="1"/>
</dbReference>
<dbReference type="SUPFAM" id="SSF64005">
    <property type="entry name" value="Undecaprenyl diphosphate synthase"/>
    <property type="match status" value="1"/>
</dbReference>
<dbReference type="GO" id="GO:0005829">
    <property type="term" value="C:cytosol"/>
    <property type="evidence" value="ECO:0007669"/>
    <property type="project" value="TreeGrafter"/>
</dbReference>
<dbReference type="NCBIfam" id="NF011408">
    <property type="entry name" value="PRK14834.1"/>
    <property type="match status" value="1"/>
</dbReference>
<accession>A0A2W4ZL12</accession>
<evidence type="ECO:0000256" key="1">
    <source>
        <dbReference type="ARBA" id="ARBA00022679"/>
    </source>
</evidence>
<feature type="binding site" evidence="2">
    <location>
        <position position="13"/>
    </location>
    <ligand>
        <name>Mg(2+)</name>
        <dbReference type="ChEBI" id="CHEBI:18420"/>
    </ligand>
</feature>
<feature type="binding site" evidence="2">
    <location>
        <begin position="188"/>
        <end position="190"/>
    </location>
    <ligand>
        <name>substrate</name>
    </ligand>
</feature>
<feature type="binding site" evidence="2">
    <location>
        <position position="182"/>
    </location>
    <ligand>
        <name>substrate</name>
    </ligand>
</feature>
<dbReference type="PROSITE" id="PS01066">
    <property type="entry name" value="UPP_SYNTHASE"/>
    <property type="match status" value="1"/>
</dbReference>
<dbReference type="GO" id="GO:0016094">
    <property type="term" value="P:polyprenol biosynthetic process"/>
    <property type="evidence" value="ECO:0007669"/>
    <property type="project" value="TreeGrafter"/>
</dbReference>
<name>A0A2W4ZL12_9BACT</name>
<dbReference type="InterPro" id="IPR018520">
    <property type="entry name" value="UPP_synth-like_CS"/>
</dbReference>
<dbReference type="InterPro" id="IPR036424">
    <property type="entry name" value="UPP_synth-like_sf"/>
</dbReference>
<feature type="binding site" evidence="2">
    <location>
        <position position="30"/>
    </location>
    <ligand>
        <name>substrate</name>
    </ligand>
</feature>
<dbReference type="EC" id="2.5.1.-" evidence="2"/>
<comment type="cofactor">
    <cofactor evidence="2">
        <name>Mg(2+)</name>
        <dbReference type="ChEBI" id="CHEBI:18420"/>
    </cofactor>
    <text evidence="2">Binds 2 magnesium ions per subunit.</text>
</comment>
<feature type="binding site" evidence="2">
    <location>
        <position position="18"/>
    </location>
    <ligand>
        <name>substrate</name>
    </ligand>
</feature>
<feature type="binding site" evidence="2">
    <location>
        <begin position="14"/>
        <end position="17"/>
    </location>
    <ligand>
        <name>substrate</name>
    </ligand>
</feature>
<feature type="binding site" evidence="2">
    <location>
        <position position="26"/>
    </location>
    <ligand>
        <name>substrate</name>
    </ligand>
</feature>
<dbReference type="PANTHER" id="PTHR10291:SF0">
    <property type="entry name" value="DEHYDRODOLICHYL DIPHOSPHATE SYNTHASE 2"/>
    <property type="match status" value="1"/>
</dbReference>
<reference evidence="3 4" key="1">
    <citation type="submission" date="2017-08" db="EMBL/GenBank/DDBJ databases">
        <title>Infants hospitalized years apart are colonized by the same room-sourced microbial strains.</title>
        <authorList>
            <person name="Brooks B."/>
            <person name="Olm M.R."/>
            <person name="Firek B.A."/>
            <person name="Baker R."/>
            <person name="Thomas B.C."/>
            <person name="Morowitz M.J."/>
            <person name="Banfield J.F."/>
        </authorList>
    </citation>
    <scope>NUCLEOTIDE SEQUENCE [LARGE SCALE GENOMIC DNA]</scope>
    <source>
        <strain evidence="3">S2_018_000_R2_104</strain>
    </source>
</reference>